<dbReference type="EMBL" id="JAGKHQ010000008">
    <property type="protein sequence ID" value="KAG7509776.1"/>
    <property type="molecule type" value="Genomic_DNA"/>
</dbReference>
<dbReference type="Proteomes" id="UP000693946">
    <property type="component" value="Linkage Group LG16"/>
</dbReference>
<keyword evidence="2" id="KW-1185">Reference proteome</keyword>
<evidence type="ECO:0000313" key="1">
    <source>
        <dbReference type="EMBL" id="KAG7509776.1"/>
    </source>
</evidence>
<accession>A0AAV6S1E0</accession>
<comment type="caution">
    <text evidence="1">The sequence shown here is derived from an EMBL/GenBank/DDBJ whole genome shotgun (WGS) entry which is preliminary data.</text>
</comment>
<dbReference type="AlphaFoldDB" id="A0AAV6S1E0"/>
<sequence>MLRFHTTDEPIESSPVWKRRPGGRVECEAVRTRDRTRKPSCGVAKVSGSKCQGQETLFLSEPPVCDVNGKGHLMMTLINVSVLSE</sequence>
<reference evidence="1 2" key="1">
    <citation type="journal article" date="2021" name="Sci. Rep.">
        <title>Chromosome anchoring in Senegalese sole (Solea senegalensis) reveals sex-associated markers and genome rearrangements in flatfish.</title>
        <authorList>
            <person name="Guerrero-Cozar I."/>
            <person name="Gomez-Garrido J."/>
            <person name="Berbel C."/>
            <person name="Martinez-Blanch J.F."/>
            <person name="Alioto T."/>
            <person name="Claros M.G."/>
            <person name="Gagnaire P.A."/>
            <person name="Manchado M."/>
        </authorList>
    </citation>
    <scope>NUCLEOTIDE SEQUENCE [LARGE SCALE GENOMIC DNA]</scope>
    <source>
        <strain evidence="1">Sse05_10M</strain>
    </source>
</reference>
<gene>
    <name evidence="1" type="ORF">JOB18_004569</name>
</gene>
<evidence type="ECO:0000313" key="2">
    <source>
        <dbReference type="Proteomes" id="UP000693946"/>
    </source>
</evidence>
<proteinExistence type="predicted"/>
<organism evidence="1 2">
    <name type="scientific">Solea senegalensis</name>
    <name type="common">Senegalese sole</name>
    <dbReference type="NCBI Taxonomy" id="28829"/>
    <lineage>
        <taxon>Eukaryota</taxon>
        <taxon>Metazoa</taxon>
        <taxon>Chordata</taxon>
        <taxon>Craniata</taxon>
        <taxon>Vertebrata</taxon>
        <taxon>Euteleostomi</taxon>
        <taxon>Actinopterygii</taxon>
        <taxon>Neopterygii</taxon>
        <taxon>Teleostei</taxon>
        <taxon>Neoteleostei</taxon>
        <taxon>Acanthomorphata</taxon>
        <taxon>Carangaria</taxon>
        <taxon>Pleuronectiformes</taxon>
        <taxon>Pleuronectoidei</taxon>
        <taxon>Soleidae</taxon>
        <taxon>Solea</taxon>
    </lineage>
</organism>
<protein>
    <submittedName>
        <fullName evidence="1">Uncharacterized protein</fullName>
    </submittedName>
</protein>
<name>A0AAV6S1E0_SOLSE</name>